<evidence type="ECO:0000313" key="1">
    <source>
        <dbReference type="EMBL" id="KHO64393.1"/>
    </source>
</evidence>
<dbReference type="Proteomes" id="UP000030980">
    <property type="component" value="Unassembled WGS sequence"/>
</dbReference>
<gene>
    <name evidence="1" type="ORF">PT85_13980</name>
</gene>
<name>A0A0B3BIT3_9PSED</name>
<comment type="caution">
    <text evidence="1">The sequence shown here is derived from an EMBL/GenBank/DDBJ whole genome shotgun (WGS) entry which is preliminary data.</text>
</comment>
<proteinExistence type="predicted"/>
<reference evidence="1 2" key="1">
    <citation type="submission" date="2014-11" db="EMBL/GenBank/DDBJ databases">
        <title>Genome sequence of Pseudomonas tuomuerensis JCM 14085.</title>
        <authorList>
            <person name="Shin S.-K."/>
            <person name="Yi H."/>
        </authorList>
    </citation>
    <scope>NUCLEOTIDE SEQUENCE [LARGE SCALE GENOMIC DNA]</scope>
    <source>
        <strain evidence="1 2">JCM 14085</strain>
    </source>
</reference>
<dbReference type="AlphaFoldDB" id="A0A0B3BIT3"/>
<organism evidence="1 2">
    <name type="scientific">Pseudomonas flexibilis</name>
    <dbReference type="NCBI Taxonomy" id="706570"/>
    <lineage>
        <taxon>Bacteria</taxon>
        <taxon>Pseudomonadati</taxon>
        <taxon>Pseudomonadota</taxon>
        <taxon>Gammaproteobacteria</taxon>
        <taxon>Pseudomonadales</taxon>
        <taxon>Pseudomonadaceae</taxon>
        <taxon>Pseudomonas</taxon>
    </lineage>
</organism>
<evidence type="ECO:0000313" key="2">
    <source>
        <dbReference type="Proteomes" id="UP000030980"/>
    </source>
</evidence>
<dbReference type="Pfam" id="PF11358">
    <property type="entry name" value="DUF3158"/>
    <property type="match status" value="1"/>
</dbReference>
<protein>
    <submittedName>
        <fullName evidence="1">Integrase</fullName>
    </submittedName>
</protein>
<accession>A0A0B3BIT3</accession>
<dbReference type="EMBL" id="JTAK01000005">
    <property type="protein sequence ID" value="KHO64393.1"/>
    <property type="molecule type" value="Genomic_DNA"/>
</dbReference>
<keyword evidence="2" id="KW-1185">Reference proteome</keyword>
<sequence>MGERARAPFRGLEQADFQRLEQAAYLKGLLRPFKGKGLEDWASQCVGLRDQLIALATQRILSQAQAYPFSLLGVQLSLQTTGSGTSFLRWRNLDRSRMGVALWQDLLQAQSTPERLLAELYAMEQQRIVLNMQVSLLHSLGRQARECAGKLAAAEAVYRRRLHRPPTRETP</sequence>
<dbReference type="InterPro" id="IPR021502">
    <property type="entry name" value="DUF3158"/>
</dbReference>